<organism evidence="3">
    <name type="scientific">Angiostrongylus costaricensis</name>
    <name type="common">Nematode worm</name>
    <dbReference type="NCBI Taxonomy" id="334426"/>
    <lineage>
        <taxon>Eukaryota</taxon>
        <taxon>Metazoa</taxon>
        <taxon>Ecdysozoa</taxon>
        <taxon>Nematoda</taxon>
        <taxon>Chromadorea</taxon>
        <taxon>Rhabditida</taxon>
        <taxon>Rhabditina</taxon>
        <taxon>Rhabditomorpha</taxon>
        <taxon>Strongyloidea</taxon>
        <taxon>Metastrongylidae</taxon>
        <taxon>Angiostrongylus</taxon>
    </lineage>
</organism>
<protein>
    <submittedName>
        <fullName evidence="3">Integrase</fullName>
    </submittedName>
</protein>
<accession>A0A0R3Q1F7</accession>
<reference evidence="1 2" key="2">
    <citation type="submission" date="2018-11" db="EMBL/GenBank/DDBJ databases">
        <authorList>
            <consortium name="Pathogen Informatics"/>
        </authorList>
    </citation>
    <scope>NUCLEOTIDE SEQUENCE [LARGE SCALE GENOMIC DNA]</scope>
    <source>
        <strain evidence="1 2">Costa Rica</strain>
    </source>
</reference>
<keyword evidence="2" id="KW-1185">Reference proteome</keyword>
<name>A0A0R3Q1F7_ANGCS</name>
<dbReference type="OrthoDB" id="5814184at2759"/>
<dbReference type="AlphaFoldDB" id="A0A0R3Q1F7"/>
<dbReference type="OMA" id="VSTIHWI"/>
<dbReference type="Proteomes" id="UP000267027">
    <property type="component" value="Unassembled WGS sequence"/>
</dbReference>
<dbReference type="EMBL" id="UYYA01005251">
    <property type="protein sequence ID" value="VDM64424.1"/>
    <property type="molecule type" value="Genomic_DNA"/>
</dbReference>
<sequence length="120" mass="14042">MRSSDLHQRSKIKDAVLYARQSKIRWAGHVMHMNDDRWTRAVSNWIPRDVKRTAGRPPTRWSQFFTKSLEERYDARRVPIASRTHLATLVRQGEMEDLLAPARVTRRSTGLQMIQVTGDQ</sequence>
<evidence type="ECO:0000313" key="1">
    <source>
        <dbReference type="EMBL" id="VDM64424.1"/>
    </source>
</evidence>
<evidence type="ECO:0000313" key="2">
    <source>
        <dbReference type="Proteomes" id="UP000267027"/>
    </source>
</evidence>
<dbReference type="WBParaSite" id="ACOC_0001283801-mRNA-1">
    <property type="protein sequence ID" value="ACOC_0001283801-mRNA-1"/>
    <property type="gene ID" value="ACOC_0001283801"/>
</dbReference>
<gene>
    <name evidence="1" type="ORF">ACOC_LOCUS12839</name>
</gene>
<evidence type="ECO:0000313" key="3">
    <source>
        <dbReference type="WBParaSite" id="ACOC_0001283801-mRNA-1"/>
    </source>
</evidence>
<proteinExistence type="predicted"/>
<reference evidence="3" key="1">
    <citation type="submission" date="2017-02" db="UniProtKB">
        <authorList>
            <consortium name="WormBaseParasite"/>
        </authorList>
    </citation>
    <scope>IDENTIFICATION</scope>
</reference>